<dbReference type="Proteomes" id="UP000278398">
    <property type="component" value="Unassembled WGS sequence"/>
</dbReference>
<dbReference type="InterPro" id="IPR009962">
    <property type="entry name" value="DUF1488"/>
</dbReference>
<comment type="caution">
    <text evidence="1">The sequence shown here is derived from an EMBL/GenBank/DDBJ whole genome shotgun (WGS) entry which is preliminary data.</text>
</comment>
<name>A0A429YW21_9HYPH</name>
<dbReference type="OrthoDB" id="7360668at2"/>
<gene>
    <name evidence="1" type="ORF">EJC49_14720</name>
</gene>
<organism evidence="1 2">
    <name type="scientific">Aquibium carbonis</name>
    <dbReference type="NCBI Taxonomy" id="2495581"/>
    <lineage>
        <taxon>Bacteria</taxon>
        <taxon>Pseudomonadati</taxon>
        <taxon>Pseudomonadota</taxon>
        <taxon>Alphaproteobacteria</taxon>
        <taxon>Hyphomicrobiales</taxon>
        <taxon>Phyllobacteriaceae</taxon>
        <taxon>Aquibium</taxon>
    </lineage>
</organism>
<sequence>MTLAFLNPSRSFDEARNAVVFFGHDGMFEIRFFVEIAALAGGQPRGARMSEAQYLSAFDAMRASIHDVARKAYSHSRRNSNTLTATDFR</sequence>
<reference evidence="1 2" key="1">
    <citation type="submission" date="2018-12" db="EMBL/GenBank/DDBJ databases">
        <title>Mesorhizobium carbonis sp. nov., isolated from coal mine water.</title>
        <authorList>
            <person name="Xin W."/>
            <person name="Xu Z."/>
            <person name="Xiang F."/>
            <person name="Zhang J."/>
            <person name="Xi L."/>
            <person name="Liu J."/>
        </authorList>
    </citation>
    <scope>NUCLEOTIDE SEQUENCE [LARGE SCALE GENOMIC DNA]</scope>
    <source>
        <strain evidence="1 2">B2.3</strain>
    </source>
</reference>
<dbReference type="InterPro" id="IPR036692">
    <property type="entry name" value="Shew3726-like_sf"/>
</dbReference>
<accession>A0A429YW21</accession>
<dbReference type="RefSeq" id="WP_126700715.1">
    <property type="nucleotide sequence ID" value="NZ_RWKW01000052.1"/>
</dbReference>
<evidence type="ECO:0000313" key="1">
    <source>
        <dbReference type="EMBL" id="RST85667.1"/>
    </source>
</evidence>
<keyword evidence="2" id="KW-1185">Reference proteome</keyword>
<protein>
    <submittedName>
        <fullName evidence="1">DUF1488 domain-containing protein</fullName>
    </submittedName>
</protein>
<dbReference type="AlphaFoldDB" id="A0A429YW21"/>
<proteinExistence type="predicted"/>
<dbReference type="EMBL" id="RWKW01000052">
    <property type="protein sequence ID" value="RST85667.1"/>
    <property type="molecule type" value="Genomic_DNA"/>
</dbReference>
<dbReference type="SUPFAM" id="SSF160272">
    <property type="entry name" value="Shew3726-like"/>
    <property type="match status" value="1"/>
</dbReference>
<evidence type="ECO:0000313" key="2">
    <source>
        <dbReference type="Proteomes" id="UP000278398"/>
    </source>
</evidence>
<dbReference type="Pfam" id="PF07369">
    <property type="entry name" value="DUF1488"/>
    <property type="match status" value="1"/>
</dbReference>